<evidence type="ECO:0000256" key="6">
    <source>
        <dbReference type="ARBA" id="ARBA00022692"/>
    </source>
</evidence>
<feature type="domain" description="HAMP" evidence="18">
    <location>
        <begin position="242"/>
        <end position="269"/>
    </location>
</feature>
<keyword evidence="10 14" id="KW-1133">Transmembrane helix</keyword>
<proteinExistence type="predicted"/>
<dbReference type="EMBL" id="MHIE01000017">
    <property type="protein sequence ID" value="OGY45592.1"/>
    <property type="molecule type" value="Genomic_DNA"/>
</dbReference>
<keyword evidence="8" id="KW-0418">Kinase</keyword>
<keyword evidence="9" id="KW-0067">ATP-binding</keyword>
<dbReference type="SUPFAM" id="SSF47384">
    <property type="entry name" value="Homodimeric domain of signal transducing histidine kinase"/>
    <property type="match status" value="1"/>
</dbReference>
<dbReference type="CDD" id="cd00075">
    <property type="entry name" value="HATPase"/>
    <property type="match status" value="1"/>
</dbReference>
<dbReference type="InterPro" id="IPR036097">
    <property type="entry name" value="HisK_dim/P_sf"/>
</dbReference>
<dbReference type="InterPro" id="IPR035965">
    <property type="entry name" value="PAS-like_dom_sf"/>
</dbReference>
<name>A0A1G1XZZ2_9BACT</name>
<dbReference type="InterPro" id="IPR000014">
    <property type="entry name" value="PAS"/>
</dbReference>
<evidence type="ECO:0000259" key="18">
    <source>
        <dbReference type="PROSITE" id="PS50885"/>
    </source>
</evidence>
<evidence type="ECO:0000256" key="9">
    <source>
        <dbReference type="ARBA" id="ARBA00022840"/>
    </source>
</evidence>
<dbReference type="InterPro" id="IPR000700">
    <property type="entry name" value="PAS-assoc_C"/>
</dbReference>
<dbReference type="SMART" id="SM00387">
    <property type="entry name" value="HATPase_c"/>
    <property type="match status" value="1"/>
</dbReference>
<evidence type="ECO:0000259" key="17">
    <source>
        <dbReference type="PROSITE" id="PS50113"/>
    </source>
</evidence>
<comment type="catalytic activity">
    <reaction evidence="1">
        <text>ATP + protein L-histidine = ADP + protein N-phospho-L-histidine.</text>
        <dbReference type="EC" id="2.7.13.3"/>
    </reaction>
</comment>
<protein>
    <recommendedName>
        <fullName evidence="3">histidine kinase</fullName>
        <ecNumber evidence="3">2.7.13.3</ecNumber>
    </recommendedName>
</protein>
<dbReference type="InterPro" id="IPR003661">
    <property type="entry name" value="HisK_dim/P_dom"/>
</dbReference>
<dbReference type="PANTHER" id="PTHR42878">
    <property type="entry name" value="TWO-COMPONENT HISTIDINE KINASE"/>
    <property type="match status" value="1"/>
</dbReference>
<dbReference type="GO" id="GO:0000156">
    <property type="term" value="F:phosphorelay response regulator activity"/>
    <property type="evidence" value="ECO:0007669"/>
    <property type="project" value="TreeGrafter"/>
</dbReference>
<comment type="caution">
    <text evidence="19">The sequence shown here is derived from an EMBL/GenBank/DDBJ whole genome shotgun (WGS) entry which is preliminary data.</text>
</comment>
<evidence type="ECO:0000313" key="20">
    <source>
        <dbReference type="Proteomes" id="UP000178240"/>
    </source>
</evidence>
<keyword evidence="13" id="KW-0175">Coiled coil</keyword>
<dbReference type="Pfam" id="PF13426">
    <property type="entry name" value="PAS_9"/>
    <property type="match status" value="1"/>
</dbReference>
<evidence type="ECO:0000256" key="5">
    <source>
        <dbReference type="ARBA" id="ARBA00022679"/>
    </source>
</evidence>
<dbReference type="PANTHER" id="PTHR42878:SF7">
    <property type="entry name" value="SENSOR HISTIDINE KINASE GLRK"/>
    <property type="match status" value="1"/>
</dbReference>
<keyword evidence="6 14" id="KW-0812">Transmembrane</keyword>
<evidence type="ECO:0000313" key="19">
    <source>
        <dbReference type="EMBL" id="OGY45592.1"/>
    </source>
</evidence>
<evidence type="ECO:0000256" key="2">
    <source>
        <dbReference type="ARBA" id="ARBA00004141"/>
    </source>
</evidence>
<evidence type="ECO:0000256" key="7">
    <source>
        <dbReference type="ARBA" id="ARBA00022741"/>
    </source>
</evidence>
<dbReference type="NCBIfam" id="TIGR00229">
    <property type="entry name" value="sensory_box"/>
    <property type="match status" value="1"/>
</dbReference>
<evidence type="ECO:0000256" key="10">
    <source>
        <dbReference type="ARBA" id="ARBA00022989"/>
    </source>
</evidence>
<evidence type="ECO:0000256" key="14">
    <source>
        <dbReference type="SAM" id="Phobius"/>
    </source>
</evidence>
<feature type="domain" description="PAC" evidence="17">
    <location>
        <begin position="375"/>
        <end position="427"/>
    </location>
</feature>
<dbReference type="CDD" id="cd00082">
    <property type="entry name" value="HisKA"/>
    <property type="match status" value="1"/>
</dbReference>
<dbReference type="SMART" id="SM00388">
    <property type="entry name" value="HisKA"/>
    <property type="match status" value="1"/>
</dbReference>
<dbReference type="Proteomes" id="UP000178240">
    <property type="component" value="Unassembled WGS sequence"/>
</dbReference>
<dbReference type="InterPro" id="IPR036890">
    <property type="entry name" value="HATPase_C_sf"/>
</dbReference>
<evidence type="ECO:0000259" key="15">
    <source>
        <dbReference type="PROSITE" id="PS50109"/>
    </source>
</evidence>
<evidence type="ECO:0000256" key="8">
    <source>
        <dbReference type="ARBA" id="ARBA00022777"/>
    </source>
</evidence>
<dbReference type="GO" id="GO:0007234">
    <property type="term" value="P:osmosensory signaling via phosphorelay pathway"/>
    <property type="evidence" value="ECO:0007669"/>
    <property type="project" value="TreeGrafter"/>
</dbReference>
<evidence type="ECO:0000256" key="3">
    <source>
        <dbReference type="ARBA" id="ARBA00012438"/>
    </source>
</evidence>
<dbReference type="PROSITE" id="PS50885">
    <property type="entry name" value="HAMP"/>
    <property type="match status" value="1"/>
</dbReference>
<dbReference type="InterPro" id="IPR005467">
    <property type="entry name" value="His_kinase_dom"/>
</dbReference>
<dbReference type="GO" id="GO:0016020">
    <property type="term" value="C:membrane"/>
    <property type="evidence" value="ECO:0007669"/>
    <property type="project" value="UniProtKB-SubCell"/>
</dbReference>
<dbReference type="Pfam" id="PF00512">
    <property type="entry name" value="HisKA"/>
    <property type="match status" value="1"/>
</dbReference>
<keyword evidence="5" id="KW-0808">Transferase</keyword>
<dbReference type="PROSITE" id="PS50113">
    <property type="entry name" value="PAC"/>
    <property type="match status" value="1"/>
</dbReference>
<dbReference type="PROSITE" id="PS50112">
    <property type="entry name" value="PAS"/>
    <property type="match status" value="1"/>
</dbReference>
<gene>
    <name evidence="19" type="ORF">A2744_04145</name>
</gene>
<dbReference type="SMART" id="SM00086">
    <property type="entry name" value="PAC"/>
    <property type="match status" value="1"/>
</dbReference>
<accession>A0A1G1XZZ2</accession>
<dbReference type="PROSITE" id="PS50109">
    <property type="entry name" value="HIS_KIN"/>
    <property type="match status" value="1"/>
</dbReference>
<dbReference type="SUPFAM" id="SSF55785">
    <property type="entry name" value="PYP-like sensor domain (PAS domain)"/>
    <property type="match status" value="1"/>
</dbReference>
<dbReference type="Gene3D" id="3.30.450.20">
    <property type="entry name" value="PAS domain"/>
    <property type="match status" value="1"/>
</dbReference>
<dbReference type="SMART" id="SM00091">
    <property type="entry name" value="PAS"/>
    <property type="match status" value="1"/>
</dbReference>
<evidence type="ECO:0000256" key="13">
    <source>
        <dbReference type="SAM" id="Coils"/>
    </source>
</evidence>
<keyword evidence="4" id="KW-0597">Phosphoprotein</keyword>
<dbReference type="InterPro" id="IPR050351">
    <property type="entry name" value="BphY/WalK/GraS-like"/>
</dbReference>
<evidence type="ECO:0000259" key="16">
    <source>
        <dbReference type="PROSITE" id="PS50112"/>
    </source>
</evidence>
<feature type="domain" description="Histidine kinase" evidence="15">
    <location>
        <begin position="431"/>
        <end position="660"/>
    </location>
</feature>
<dbReference type="InterPro" id="IPR004358">
    <property type="entry name" value="Sig_transdc_His_kin-like_C"/>
</dbReference>
<dbReference type="EC" id="2.7.13.3" evidence="3"/>
<dbReference type="InterPro" id="IPR003594">
    <property type="entry name" value="HATPase_dom"/>
</dbReference>
<dbReference type="Pfam" id="PF02518">
    <property type="entry name" value="HATPase_c"/>
    <property type="match status" value="1"/>
</dbReference>
<reference evidence="19 20" key="1">
    <citation type="journal article" date="2016" name="Nat. Commun.">
        <title>Thousands of microbial genomes shed light on interconnected biogeochemical processes in an aquifer system.</title>
        <authorList>
            <person name="Anantharaman K."/>
            <person name="Brown C.T."/>
            <person name="Hug L.A."/>
            <person name="Sharon I."/>
            <person name="Castelle C.J."/>
            <person name="Probst A.J."/>
            <person name="Thomas B.C."/>
            <person name="Singh A."/>
            <person name="Wilkins M.J."/>
            <person name="Karaoz U."/>
            <person name="Brodie E.L."/>
            <person name="Williams K.H."/>
            <person name="Hubbard S.S."/>
            <person name="Banfield J.F."/>
        </authorList>
    </citation>
    <scope>NUCLEOTIDE SEQUENCE [LARGE SCALE GENOMIC DNA]</scope>
</reference>
<dbReference type="CDD" id="cd00130">
    <property type="entry name" value="PAS"/>
    <property type="match status" value="1"/>
</dbReference>
<dbReference type="Gene3D" id="3.30.565.10">
    <property type="entry name" value="Histidine kinase-like ATPase, C-terminal domain"/>
    <property type="match status" value="1"/>
</dbReference>
<keyword evidence="7" id="KW-0547">Nucleotide-binding</keyword>
<dbReference type="InterPro" id="IPR001610">
    <property type="entry name" value="PAC"/>
</dbReference>
<dbReference type="Gene3D" id="6.10.340.10">
    <property type="match status" value="1"/>
</dbReference>
<dbReference type="GO" id="GO:0030295">
    <property type="term" value="F:protein kinase activator activity"/>
    <property type="evidence" value="ECO:0007669"/>
    <property type="project" value="TreeGrafter"/>
</dbReference>
<organism evidence="19 20">
    <name type="scientific">Candidatus Buchananbacteria bacterium RIFCSPHIGHO2_01_FULL_44_11</name>
    <dbReference type="NCBI Taxonomy" id="1797535"/>
    <lineage>
        <taxon>Bacteria</taxon>
        <taxon>Candidatus Buchananiibacteriota</taxon>
    </lineage>
</organism>
<dbReference type="GO" id="GO:0005524">
    <property type="term" value="F:ATP binding"/>
    <property type="evidence" value="ECO:0007669"/>
    <property type="project" value="UniProtKB-KW"/>
</dbReference>
<dbReference type="AlphaFoldDB" id="A0A1G1XZZ2"/>
<dbReference type="InterPro" id="IPR003660">
    <property type="entry name" value="HAMP_dom"/>
</dbReference>
<dbReference type="CDD" id="cd06225">
    <property type="entry name" value="HAMP"/>
    <property type="match status" value="1"/>
</dbReference>
<keyword evidence="12 14" id="KW-0472">Membrane</keyword>
<comment type="subcellular location">
    <subcellularLocation>
        <location evidence="2">Membrane</location>
        <topology evidence="2">Multi-pass membrane protein</topology>
    </subcellularLocation>
</comment>
<feature type="transmembrane region" description="Helical" evidence="14">
    <location>
        <begin position="187"/>
        <end position="207"/>
    </location>
</feature>
<dbReference type="PRINTS" id="PR00344">
    <property type="entry name" value="BCTRLSENSOR"/>
</dbReference>
<feature type="transmembrane region" description="Helical" evidence="14">
    <location>
        <begin position="16"/>
        <end position="39"/>
    </location>
</feature>
<dbReference type="SUPFAM" id="SSF55874">
    <property type="entry name" value="ATPase domain of HSP90 chaperone/DNA topoisomerase II/histidine kinase"/>
    <property type="match status" value="1"/>
</dbReference>
<dbReference type="Gene3D" id="1.10.287.130">
    <property type="match status" value="1"/>
</dbReference>
<keyword evidence="11" id="KW-0902">Two-component regulatory system</keyword>
<evidence type="ECO:0000256" key="4">
    <source>
        <dbReference type="ARBA" id="ARBA00022553"/>
    </source>
</evidence>
<feature type="coiled-coil region" evidence="13">
    <location>
        <begin position="282"/>
        <end position="309"/>
    </location>
</feature>
<dbReference type="STRING" id="1797535.A2744_04145"/>
<evidence type="ECO:0000256" key="1">
    <source>
        <dbReference type="ARBA" id="ARBA00000085"/>
    </source>
</evidence>
<dbReference type="GO" id="GO:0000155">
    <property type="term" value="F:phosphorelay sensor kinase activity"/>
    <property type="evidence" value="ECO:0007669"/>
    <property type="project" value="InterPro"/>
</dbReference>
<evidence type="ECO:0000256" key="11">
    <source>
        <dbReference type="ARBA" id="ARBA00023012"/>
    </source>
</evidence>
<sequence>MIFLNFWKQQKITTKFVIATALVIIAVTFVNVFFARFVIKDSILENTKIETANLIQGMTKFHLSSDDFLRGTSPEVYSKFSDFSDAIRTPGVVRIKVWDKNARILFSEDRSIVGKYFPGNAELQESLSGTVEADIKVPEKTENISEKGYRQLIEIYVPVSFVEHSEPVGVIETYYSLDAVNALITKIWLVLLVVNCFAALVLLFIFWKLFQHLIQIPLWRTQKFALEYIEDESSVEKKGRFLDIESNDEIGKVNGAINQMLGRLRDFHGELEEKIKERTTDLSQKLTELQTAKKLLQTAKEDLQKFYEAVEGAAEHILITDADGYILYANKAAEDTTGYSLQEMVGQRPSLWGKRMDKSFYEKMWKTIKIDKKSFHDEISNRRKNGESYIADLRISPIVDDHGTVKFFVGIERDITKEKEVDQLKNEFISLASHQLQTPLTAIKWVVERLLKKEKNLSEQGKEYLADILSSGGRLSEFVHRLLNVSRIEEGSIGLALKDIDVVALVVSFLNEIKPMCVAKNIRLVFEEYPKVLLIKTDPIAFQNILQSFAANAIEYTPRDGTITVSIIKKPGTFVFNIADTGIGIPKAEKDKIFSKFGRAANAKRMKPNGSGLGLFIAKHATELLGGRIWFESPTFTEKTPAGVEEGKGSVFSVELPLVSKDKPGARQFI</sequence>
<evidence type="ECO:0000256" key="12">
    <source>
        <dbReference type="ARBA" id="ARBA00023136"/>
    </source>
</evidence>
<feature type="domain" description="PAS" evidence="16">
    <location>
        <begin position="302"/>
        <end position="347"/>
    </location>
</feature>